<reference evidence="2" key="1">
    <citation type="submission" date="2016-11" db="UniProtKB">
        <authorList>
            <consortium name="WormBaseParasite"/>
        </authorList>
    </citation>
    <scope>IDENTIFICATION</scope>
</reference>
<name>A0A1I7ZDB1_9BILA</name>
<sequence length="82" mass="9231">MRFFCLLCKADVRIRCVWRSLACFANSCLPRSRNKTSGSLVRLVGSISHETESFSIRQLSQTRLLSVRVASRPMSSHALIST</sequence>
<dbReference type="AlphaFoldDB" id="A0A1I7ZDB1"/>
<dbReference type="WBParaSite" id="L893_g2521.t1">
    <property type="protein sequence ID" value="L893_g2521.t1"/>
    <property type="gene ID" value="L893_g2521"/>
</dbReference>
<organism evidence="1 2">
    <name type="scientific">Steinernema glaseri</name>
    <dbReference type="NCBI Taxonomy" id="37863"/>
    <lineage>
        <taxon>Eukaryota</taxon>
        <taxon>Metazoa</taxon>
        <taxon>Ecdysozoa</taxon>
        <taxon>Nematoda</taxon>
        <taxon>Chromadorea</taxon>
        <taxon>Rhabditida</taxon>
        <taxon>Tylenchina</taxon>
        <taxon>Panagrolaimomorpha</taxon>
        <taxon>Strongyloidoidea</taxon>
        <taxon>Steinernematidae</taxon>
        <taxon>Steinernema</taxon>
    </lineage>
</organism>
<dbReference type="Proteomes" id="UP000095287">
    <property type="component" value="Unplaced"/>
</dbReference>
<keyword evidence="1" id="KW-1185">Reference proteome</keyword>
<protein>
    <submittedName>
        <fullName evidence="2">Secreted protein</fullName>
    </submittedName>
</protein>
<proteinExistence type="predicted"/>
<accession>A0A1I7ZDB1</accession>
<evidence type="ECO:0000313" key="2">
    <source>
        <dbReference type="WBParaSite" id="L893_g2521.t1"/>
    </source>
</evidence>
<evidence type="ECO:0000313" key="1">
    <source>
        <dbReference type="Proteomes" id="UP000095287"/>
    </source>
</evidence>